<dbReference type="RefSeq" id="WP_066482326.1">
    <property type="nucleotide sequence ID" value="NZ_CP014639.1"/>
</dbReference>
<evidence type="ECO:0000313" key="13">
    <source>
        <dbReference type="EMBL" id="ANH78756.1"/>
    </source>
</evidence>
<evidence type="ECO:0000256" key="11">
    <source>
        <dbReference type="SAM" id="MobiDB-lite"/>
    </source>
</evidence>
<name>A0A1A9HXV5_9CHLA</name>
<evidence type="ECO:0000256" key="2">
    <source>
        <dbReference type="ARBA" id="ARBA00004416"/>
    </source>
</evidence>
<evidence type="ECO:0000256" key="4">
    <source>
        <dbReference type="ARBA" id="ARBA00022452"/>
    </source>
</evidence>
<keyword evidence="14" id="KW-1185">Reference proteome</keyword>
<accession>A0A1A9HXV5</accession>
<feature type="compositionally biased region" description="Basic and acidic residues" evidence="11">
    <location>
        <begin position="154"/>
        <end position="185"/>
    </location>
</feature>
<dbReference type="STRING" id="1806891.Cs308_0586"/>
<dbReference type="KEGG" id="csaz:Cs308_0586"/>
<protein>
    <submittedName>
        <fullName evidence="13">Polymorphic membrane protein D family</fullName>
    </submittedName>
</protein>
<dbReference type="GO" id="GO:0009279">
    <property type="term" value="C:cell outer membrane"/>
    <property type="evidence" value="ECO:0007669"/>
    <property type="project" value="UniProtKB-SubCell"/>
</dbReference>
<feature type="region of interest" description="Disordered" evidence="11">
    <location>
        <begin position="665"/>
        <end position="689"/>
    </location>
</feature>
<reference evidence="14" key="1">
    <citation type="submission" date="2016-03" db="EMBL/GenBank/DDBJ databases">
        <title>Culture-independent genomics supports pathogen discovery for uncultivable bacteria within the genus Chlamydia.</title>
        <authorList>
            <person name="Taylor-Brown A."/>
            <person name="Bachmann N.L."/>
            <person name="Borel N."/>
            <person name="Polkinghorne A."/>
        </authorList>
    </citation>
    <scope>NUCLEOTIDE SEQUENCE [LARGE SCALE GENOMIC DNA]</scope>
    <source>
        <strain evidence="14">2742-308</strain>
    </source>
</reference>
<dbReference type="Pfam" id="PF03797">
    <property type="entry name" value="Autotransporter"/>
    <property type="match status" value="1"/>
</dbReference>
<dbReference type="SMART" id="SM00869">
    <property type="entry name" value="Autotransporter"/>
    <property type="match status" value="1"/>
</dbReference>
<proteinExistence type="inferred from homology"/>
<comment type="similarity">
    <text evidence="3">Belongs to the PMP outer membrane protein family.</text>
</comment>
<dbReference type="Proteomes" id="UP000078162">
    <property type="component" value="Chromosome"/>
</dbReference>
<dbReference type="EMBL" id="CP014639">
    <property type="protein sequence ID" value="ANH78756.1"/>
    <property type="molecule type" value="Genomic_DNA"/>
</dbReference>
<keyword evidence="8" id="KW-0732">Signal</keyword>
<dbReference type="PATRIC" id="fig|1806891.3.peg.577"/>
<dbReference type="InterPro" id="IPR003368">
    <property type="entry name" value="POMP_repeat"/>
</dbReference>
<keyword evidence="6" id="KW-0964">Secreted</keyword>
<keyword evidence="5" id="KW-0134">Cell wall</keyword>
<dbReference type="Pfam" id="PF07548">
    <property type="entry name" value="ChlamPMP_M"/>
    <property type="match status" value="1"/>
</dbReference>
<dbReference type="InterPro" id="IPR011427">
    <property type="entry name" value="Polymorphic_membr_middle"/>
</dbReference>
<dbReference type="InterPro" id="IPR005546">
    <property type="entry name" value="Autotransporte_beta"/>
</dbReference>
<keyword evidence="10" id="KW-0998">Cell outer membrane</keyword>
<keyword evidence="7" id="KW-0812">Transmembrane</keyword>
<feature type="compositionally biased region" description="Basic and acidic residues" evidence="11">
    <location>
        <begin position="196"/>
        <end position="206"/>
    </location>
</feature>
<evidence type="ECO:0000256" key="3">
    <source>
        <dbReference type="ARBA" id="ARBA00007542"/>
    </source>
</evidence>
<evidence type="ECO:0000256" key="6">
    <source>
        <dbReference type="ARBA" id="ARBA00022525"/>
    </source>
</evidence>
<keyword evidence="9" id="KW-0472">Membrane</keyword>
<dbReference type="Pfam" id="PF02415">
    <property type="entry name" value="Chlam_PMP"/>
    <property type="match status" value="2"/>
</dbReference>
<dbReference type="SUPFAM" id="SSF103515">
    <property type="entry name" value="Autotransporter"/>
    <property type="match status" value="1"/>
</dbReference>
<keyword evidence="4" id="KW-1134">Transmembrane beta strand</keyword>
<dbReference type="PROSITE" id="PS51208">
    <property type="entry name" value="AUTOTRANSPORTER"/>
    <property type="match status" value="1"/>
</dbReference>
<feature type="compositionally biased region" description="Polar residues" evidence="11">
    <location>
        <begin position="139"/>
        <end position="148"/>
    </location>
</feature>
<evidence type="ECO:0000256" key="1">
    <source>
        <dbReference type="ARBA" id="ARBA00004191"/>
    </source>
</evidence>
<organism evidence="13 14">
    <name type="scientific">Candidatus Chlamydia sanziniae</name>
    <dbReference type="NCBI Taxonomy" id="1806891"/>
    <lineage>
        <taxon>Bacteria</taxon>
        <taxon>Pseudomonadati</taxon>
        <taxon>Chlamydiota</taxon>
        <taxon>Chlamydiia</taxon>
        <taxon>Chlamydiales</taxon>
        <taxon>Chlamydiaceae</taxon>
        <taxon>Chlamydia/Chlamydophila group</taxon>
        <taxon>Chlamydia</taxon>
    </lineage>
</organism>
<evidence type="ECO:0000256" key="5">
    <source>
        <dbReference type="ARBA" id="ARBA00022512"/>
    </source>
</evidence>
<sequence>MVAKKIVRFHKSSFSYSVVVAILASAGIAVHGYRACGSETSLDLLVEHPSLSSEEPSLVTETILELDLKEEEDSNYSITALTQGSSGINLDLTTSSSLAEFQHLTNEPTLYTLKDELSWSDVDTQSHKDTTPILEIQPTVDSQPSSDSEAPINSEKDSEKDKDKEETEGEKQEPPKEPSSNKEVSEDTNSNTQPHQDAKIIKETPKPVDSNAAAKNLFTDVSQGLAFCYKNKAVSIDQPQQSSGPGIMFSGIGPKAALIFKNLKASKAGAAIYSDADVIFKNLTNGLCFNMCESLEHAGAVAGQNIMLKKCGNIVFTACKSDSTLVPLNTLTDFMQGGGALNACGNAEGTSTISDGKLLMIGNVGSILMESNSARNANGGAIACREFICDSNEGVVTWEGNRALSGGAISSEGNIKFLRNVGSLKLSGNEAIVEVKEIATDFLGGGACAAKQAVLLKNNADIHCVNNTSKSYGGAILANEIVLSETVNEAVFKHNTAALFGGAFSVKNKAQIGSNFGSVVFEDNQTHKRGGAIYCGIVPQSEKAKQESIATGSANIEICDNTGAITFLNNQAAFSLELMTTVESYAGGGGLWTDNVLLARNSGEITFTENIGGSDTWVGEFVGGGAIFVTNKVIISNNNGDISFIRNCGQALARELPPAPKIIPNPEDVSVAPDNHQLNPKDGEASHDNVSPENVASLLFLRDSRGPFYIHAVAEEEAPQVEPEVIQTELSSLLDIRGGGAILGHQIDITHNEGTLLFSKNIGGGAKLSIPNVTAVVGGGALLAVDGVKIQNNRAIIFKDNVTPGIEDSGGAILAKDVYIEGNAVVEFASNGSSCLGGAICAMNNAVNIVKNHFSIVFSNNKTQYGGGAIAAPKGAVLISENTGKIEFKDNILFGDVLQDSQIGSQRKRYGGGAVFAKTAVDIKNNINDLIFIGNRSNAFGGAIFVGSLDDNNEEASLTMTGNRGDVFFVGNSTLLSNFEQGNHCGGGAIYTQNLKIAQNDGIVVFYNNKASRGAAIGIAEKGVVILEAFGGDVIFEGNTNFDGNSDAIYLFGKNSKISELSAATGTNLIFRDAIDCENLHIRDIVSGESNPLDNPSLIFNVKPIGKDSLHHEGAVKFARAISKIPQIAVIQEGTLALSEGAQLWLGGIKQEAGSVLLLSAGTVLRIFENVVEPILTEPTTVNNSETSLESPEHDTRVEGVSSRYALSTNASTDVTDVAAKPLSLVDISSVIVDLSSFVPGPDASLPSAPEIVVPKGIIVGSGNIELKLADSTNIGYENHALLSTEKEISLLTFKTADSITATPVVDPTLSDIKIDVALPSVTESTYGHTGVWSEAQVKDGKLVIGWQPTGYRLNPEKHGDLVLNTLWSHFVDLQALKQEQFSHHIISQRMELDFSTNIWGSVLGVFSNCASISNIDGFTHRAGGYAMGLDTQLVEDFLLGGCFAQFLGKTESKIYTAHSEQKKCYLGSVYAGILTGPWLFKGTVIYGNLNNDLTTTYSTLGSSTASWVEQGCVADIRVDYRYIVNPRRFMSAIISTVVPFIEVEYIRIDLPKIHETGKEVRTFQKTRLENVGIPIGMVLEHGYSRGLRSEVNGLSIAYIFDVYRKDPKSMITLPEASYSWEGKGMDVSRKAVKAQFSNDTEWNSYLSTHLGFNYEWREHLITYDVNGGIRLIF</sequence>
<evidence type="ECO:0000256" key="10">
    <source>
        <dbReference type="ARBA" id="ARBA00023237"/>
    </source>
</evidence>
<evidence type="ECO:0000259" key="12">
    <source>
        <dbReference type="PROSITE" id="PS51208"/>
    </source>
</evidence>
<feature type="domain" description="Autotransporter" evidence="12">
    <location>
        <begin position="1392"/>
        <end position="1674"/>
    </location>
</feature>
<feature type="region of interest" description="Disordered" evidence="11">
    <location>
        <begin position="129"/>
        <end position="207"/>
    </location>
</feature>
<gene>
    <name evidence="13" type="ORF">Cs308_0586</name>
</gene>
<evidence type="ECO:0000256" key="7">
    <source>
        <dbReference type="ARBA" id="ARBA00022692"/>
    </source>
</evidence>
<evidence type="ECO:0000256" key="8">
    <source>
        <dbReference type="ARBA" id="ARBA00022729"/>
    </source>
</evidence>
<dbReference type="Gene3D" id="2.40.128.130">
    <property type="entry name" value="Autotransporter beta-domain"/>
    <property type="match status" value="1"/>
</dbReference>
<evidence type="ECO:0000256" key="9">
    <source>
        <dbReference type="ARBA" id="ARBA00023136"/>
    </source>
</evidence>
<dbReference type="NCBIfam" id="TIGR01376">
    <property type="entry name" value="POMP_repeat"/>
    <property type="match status" value="3"/>
</dbReference>
<evidence type="ECO:0000313" key="14">
    <source>
        <dbReference type="Proteomes" id="UP000078162"/>
    </source>
</evidence>
<dbReference type="OrthoDB" id="19123at2"/>
<comment type="subcellular location">
    <subcellularLocation>
        <location evidence="2">Cell outer membrane</location>
        <topology evidence="2">Peripheral membrane protein</topology>
        <orientation evidence="2">Extracellular side</orientation>
    </subcellularLocation>
    <subcellularLocation>
        <location evidence="1">Secreted</location>
        <location evidence="1">Cell wall</location>
    </subcellularLocation>
</comment>
<dbReference type="InterPro" id="IPR036709">
    <property type="entry name" value="Autotransporte_beta_dom_sf"/>
</dbReference>